<evidence type="ECO:0000256" key="5">
    <source>
        <dbReference type="ARBA" id="ARBA00022827"/>
    </source>
</evidence>
<dbReference type="PRINTS" id="PR00371">
    <property type="entry name" value="FPNCR"/>
</dbReference>
<dbReference type="SUPFAM" id="SSF54292">
    <property type="entry name" value="2Fe-2S ferredoxin-like"/>
    <property type="match status" value="1"/>
</dbReference>
<name>A0A0R1GGH1_9LACO</name>
<dbReference type="GO" id="GO:0051537">
    <property type="term" value="F:2 iron, 2 sulfur cluster binding"/>
    <property type="evidence" value="ECO:0007669"/>
    <property type="project" value="UniProtKB-KW"/>
</dbReference>
<evidence type="ECO:0000313" key="12">
    <source>
        <dbReference type="Proteomes" id="UP000051461"/>
    </source>
</evidence>
<dbReference type="Proteomes" id="UP000051461">
    <property type="component" value="Unassembled WGS sequence"/>
</dbReference>
<dbReference type="GO" id="GO:0050660">
    <property type="term" value="F:flavin adenine dinucleotide binding"/>
    <property type="evidence" value="ECO:0007669"/>
    <property type="project" value="TreeGrafter"/>
</dbReference>
<accession>A0A0R1GGH1</accession>
<keyword evidence="8" id="KW-0411">Iron-sulfur</keyword>
<evidence type="ECO:0000256" key="1">
    <source>
        <dbReference type="ARBA" id="ARBA00001974"/>
    </source>
</evidence>
<dbReference type="Pfam" id="PF00111">
    <property type="entry name" value="Fer2"/>
    <property type="match status" value="1"/>
</dbReference>
<dbReference type="InterPro" id="IPR008333">
    <property type="entry name" value="Cbr1-like_FAD-bd_dom"/>
</dbReference>
<dbReference type="RefSeq" id="WP_057905420.1">
    <property type="nucleotide sequence ID" value="NZ_AZDA01000117.1"/>
</dbReference>
<dbReference type="Pfam" id="PF00175">
    <property type="entry name" value="NAD_binding_1"/>
    <property type="match status" value="1"/>
</dbReference>
<dbReference type="STRING" id="1423726.FC07_GL001250"/>
<dbReference type="PRINTS" id="PR00406">
    <property type="entry name" value="CYTB5RDTASE"/>
</dbReference>
<dbReference type="InterPro" id="IPR001041">
    <property type="entry name" value="2Fe-2S_ferredoxin-type"/>
</dbReference>
<dbReference type="GO" id="GO:0016491">
    <property type="term" value="F:oxidoreductase activity"/>
    <property type="evidence" value="ECO:0007669"/>
    <property type="project" value="UniProtKB-KW"/>
</dbReference>
<evidence type="ECO:0000256" key="3">
    <source>
        <dbReference type="ARBA" id="ARBA00022714"/>
    </source>
</evidence>
<dbReference type="EMBL" id="AZDA01000117">
    <property type="protein sequence ID" value="KRK33325.1"/>
    <property type="molecule type" value="Genomic_DNA"/>
</dbReference>
<dbReference type="PANTHER" id="PTHR47354:SF8">
    <property type="entry name" value="1,2-PHENYLACETYL-COA EPOXIDASE, SUBUNIT E"/>
    <property type="match status" value="1"/>
</dbReference>
<organism evidence="11 12">
    <name type="scientific">Loigolactobacillus bifermentans DSM 20003</name>
    <dbReference type="NCBI Taxonomy" id="1423726"/>
    <lineage>
        <taxon>Bacteria</taxon>
        <taxon>Bacillati</taxon>
        <taxon>Bacillota</taxon>
        <taxon>Bacilli</taxon>
        <taxon>Lactobacillales</taxon>
        <taxon>Lactobacillaceae</taxon>
        <taxon>Loigolactobacillus</taxon>
    </lineage>
</organism>
<dbReference type="Gene3D" id="3.10.20.30">
    <property type="match status" value="1"/>
</dbReference>
<dbReference type="PROSITE" id="PS00197">
    <property type="entry name" value="2FE2S_FER_1"/>
    <property type="match status" value="1"/>
</dbReference>
<dbReference type="PANTHER" id="PTHR47354">
    <property type="entry name" value="NADH OXIDOREDUCTASE HCR"/>
    <property type="match status" value="1"/>
</dbReference>
<dbReference type="Gene3D" id="2.40.30.10">
    <property type="entry name" value="Translation factors"/>
    <property type="match status" value="1"/>
</dbReference>
<protein>
    <submittedName>
        <fullName evidence="11">Oxidoreductase</fullName>
    </submittedName>
</protein>
<dbReference type="InterPro" id="IPR001433">
    <property type="entry name" value="OxRdtase_FAD/NAD-bd"/>
</dbReference>
<keyword evidence="4" id="KW-0479">Metal-binding</keyword>
<feature type="domain" description="2Fe-2S ferredoxin-type" evidence="9">
    <location>
        <begin position="305"/>
        <end position="396"/>
    </location>
</feature>
<evidence type="ECO:0000313" key="11">
    <source>
        <dbReference type="EMBL" id="KRK33325.1"/>
    </source>
</evidence>
<keyword evidence="6" id="KW-0560">Oxidoreductase</keyword>
<comment type="cofactor">
    <cofactor evidence="1">
        <name>FAD</name>
        <dbReference type="ChEBI" id="CHEBI:57692"/>
    </cofactor>
</comment>
<dbReference type="Gene3D" id="3.40.50.80">
    <property type="entry name" value="Nucleotide-binding domain of ferredoxin-NADP reductase (FNR) module"/>
    <property type="match status" value="1"/>
</dbReference>
<dbReference type="PROSITE" id="PS51085">
    <property type="entry name" value="2FE2S_FER_2"/>
    <property type="match status" value="1"/>
</dbReference>
<dbReference type="InterPro" id="IPR036010">
    <property type="entry name" value="2Fe-2S_ferredoxin-like_sf"/>
</dbReference>
<dbReference type="InterPro" id="IPR039261">
    <property type="entry name" value="FNR_nucleotide-bd"/>
</dbReference>
<gene>
    <name evidence="11" type="ORF">FC07_GL001250</name>
</gene>
<keyword evidence="5" id="KW-0274">FAD</keyword>
<dbReference type="GO" id="GO:0046872">
    <property type="term" value="F:metal ion binding"/>
    <property type="evidence" value="ECO:0007669"/>
    <property type="project" value="UniProtKB-KW"/>
</dbReference>
<dbReference type="InterPro" id="IPR012675">
    <property type="entry name" value="Beta-grasp_dom_sf"/>
</dbReference>
<evidence type="ECO:0000256" key="2">
    <source>
        <dbReference type="ARBA" id="ARBA00022630"/>
    </source>
</evidence>
<dbReference type="SUPFAM" id="SSF63380">
    <property type="entry name" value="Riboflavin synthase domain-like"/>
    <property type="match status" value="1"/>
</dbReference>
<evidence type="ECO:0000256" key="4">
    <source>
        <dbReference type="ARBA" id="ARBA00022723"/>
    </source>
</evidence>
<evidence type="ECO:0000256" key="8">
    <source>
        <dbReference type="ARBA" id="ARBA00023014"/>
    </source>
</evidence>
<dbReference type="SUPFAM" id="SSF52343">
    <property type="entry name" value="Ferredoxin reductase-like, C-terminal NADP-linked domain"/>
    <property type="match status" value="1"/>
</dbReference>
<dbReference type="InterPro" id="IPR017938">
    <property type="entry name" value="Riboflavin_synthase-like_b-brl"/>
</dbReference>
<evidence type="ECO:0000256" key="7">
    <source>
        <dbReference type="ARBA" id="ARBA00023004"/>
    </source>
</evidence>
<keyword evidence="2" id="KW-0285">Flavoprotein</keyword>
<keyword evidence="3" id="KW-0001">2Fe-2S</keyword>
<feature type="domain" description="FAD-binding FR-type" evidence="10">
    <location>
        <begin position="45"/>
        <end position="154"/>
    </location>
</feature>
<dbReference type="OrthoDB" id="573132at2"/>
<sequence length="402" mass="44236">MAKQTGLAALDQIKQMRAAKIAAAPATPLTTQQLPMNQLAQALHPESQYLRIVKVIEHFDNARSYVLEPDTTRGTQHLAYFRAGQYLSVRLQIEQSYVTRAYAIRSAPALALKDQYVLTIKLVPNGFVTPYIFKNWQVGTQIETSAPAGELYVQPLRDQSTIVGLAGGSGITPFYALAQAIVDGTESVDLTLLYGSRTHDQILLDTEFDQLVQQSDRIKVVHVLSDEQVPGYESGFITADLIRKYAPTTPYSIFVCGPEGMYQFIDQEVLKLKLPAGRVRHELSGNGGAPDQLPGYPQTAKGKVFQMTVLLQDKTRTIPARSDESVLVAMERAGIVAPSLCRSGDCGICRSRLVTGEVFAPIVKDGRRKADQDYGYIHTCVTYPTSDLTVEVPIHDLADQFG</sequence>
<dbReference type="InterPro" id="IPR001709">
    <property type="entry name" value="Flavoprot_Pyr_Nucl_cyt_Rdtase"/>
</dbReference>
<dbReference type="CDD" id="cd00207">
    <property type="entry name" value="fer2"/>
    <property type="match status" value="1"/>
</dbReference>
<reference evidence="11 12" key="1">
    <citation type="journal article" date="2015" name="Genome Announc.">
        <title>Expanding the biotechnology potential of lactobacilli through comparative genomics of 213 strains and associated genera.</title>
        <authorList>
            <person name="Sun Z."/>
            <person name="Harris H.M."/>
            <person name="McCann A."/>
            <person name="Guo C."/>
            <person name="Argimon S."/>
            <person name="Zhang W."/>
            <person name="Yang X."/>
            <person name="Jeffery I.B."/>
            <person name="Cooney J.C."/>
            <person name="Kagawa T.F."/>
            <person name="Liu W."/>
            <person name="Song Y."/>
            <person name="Salvetti E."/>
            <person name="Wrobel A."/>
            <person name="Rasinkangas P."/>
            <person name="Parkhill J."/>
            <person name="Rea M.C."/>
            <person name="O'Sullivan O."/>
            <person name="Ritari J."/>
            <person name="Douillard F.P."/>
            <person name="Paul Ross R."/>
            <person name="Yang R."/>
            <person name="Briner A.E."/>
            <person name="Felis G.E."/>
            <person name="de Vos W.M."/>
            <person name="Barrangou R."/>
            <person name="Klaenhammer T.R."/>
            <person name="Caufield P.W."/>
            <person name="Cui Y."/>
            <person name="Zhang H."/>
            <person name="O'Toole P.W."/>
        </authorList>
    </citation>
    <scope>NUCLEOTIDE SEQUENCE [LARGE SCALE GENOMIC DNA]</scope>
    <source>
        <strain evidence="11 12">DSM 20003</strain>
    </source>
</reference>
<evidence type="ECO:0000259" key="9">
    <source>
        <dbReference type="PROSITE" id="PS51085"/>
    </source>
</evidence>
<dbReference type="InterPro" id="IPR050415">
    <property type="entry name" value="MRET"/>
</dbReference>
<evidence type="ECO:0000256" key="6">
    <source>
        <dbReference type="ARBA" id="ARBA00023002"/>
    </source>
</evidence>
<comment type="caution">
    <text evidence="11">The sequence shown here is derived from an EMBL/GenBank/DDBJ whole genome shotgun (WGS) entry which is preliminary data.</text>
</comment>
<dbReference type="InterPro" id="IPR006058">
    <property type="entry name" value="2Fe2S_fd_BS"/>
</dbReference>
<dbReference type="PATRIC" id="fig|1423726.3.peg.1298"/>
<proteinExistence type="predicted"/>
<dbReference type="Pfam" id="PF00970">
    <property type="entry name" value="FAD_binding_6"/>
    <property type="match status" value="1"/>
</dbReference>
<keyword evidence="12" id="KW-1185">Reference proteome</keyword>
<dbReference type="PROSITE" id="PS51384">
    <property type="entry name" value="FAD_FR"/>
    <property type="match status" value="1"/>
</dbReference>
<evidence type="ECO:0000259" key="10">
    <source>
        <dbReference type="PROSITE" id="PS51384"/>
    </source>
</evidence>
<dbReference type="AlphaFoldDB" id="A0A0R1GGH1"/>
<keyword evidence="7" id="KW-0408">Iron</keyword>
<dbReference type="InterPro" id="IPR017927">
    <property type="entry name" value="FAD-bd_FR_type"/>
</dbReference>